<evidence type="ECO:0000256" key="9">
    <source>
        <dbReference type="ARBA" id="ARBA00023136"/>
    </source>
</evidence>
<dbReference type="InterPro" id="IPR006419">
    <property type="entry name" value="NMN_transpt_PnuC"/>
</dbReference>
<evidence type="ECO:0000256" key="7">
    <source>
        <dbReference type="ARBA" id="ARBA00022692"/>
    </source>
</evidence>
<reference evidence="12" key="1">
    <citation type="submission" date="2019-05" db="EMBL/GenBank/DDBJ databases">
        <title>Prevotella brunnea sp. nov., isolated from a wound of a patient.</title>
        <authorList>
            <person name="Buhl M."/>
        </authorList>
    </citation>
    <scope>NUCLEOTIDE SEQUENCE [LARGE SCALE GENOMIC DNA]</scope>
    <source>
        <strain evidence="12">A2672</strain>
    </source>
</reference>
<evidence type="ECO:0000313" key="12">
    <source>
        <dbReference type="Proteomes" id="UP000321612"/>
    </source>
</evidence>
<evidence type="ECO:0000256" key="1">
    <source>
        <dbReference type="ARBA" id="ARBA00002672"/>
    </source>
</evidence>
<dbReference type="GO" id="GO:0034257">
    <property type="term" value="F:nicotinamide riboside transmembrane transporter activity"/>
    <property type="evidence" value="ECO:0007669"/>
    <property type="project" value="InterPro"/>
</dbReference>
<dbReference type="RefSeq" id="WP_130828527.1">
    <property type="nucleotide sequence ID" value="NZ_SDIK01000019.1"/>
</dbReference>
<keyword evidence="5" id="KW-0813">Transport</keyword>
<evidence type="ECO:0000256" key="2">
    <source>
        <dbReference type="ARBA" id="ARBA00004651"/>
    </source>
</evidence>
<comment type="subcellular location">
    <subcellularLocation>
        <location evidence="2">Cell membrane</location>
        <topology evidence="2">Multi-pass membrane protein</topology>
    </subcellularLocation>
</comment>
<accession>A0A5C8GKW9</accession>
<organism evidence="11 12">
    <name type="scientific">Prevotella brunnea</name>
    <dbReference type="NCBI Taxonomy" id="2508867"/>
    <lineage>
        <taxon>Bacteria</taxon>
        <taxon>Pseudomonadati</taxon>
        <taxon>Bacteroidota</taxon>
        <taxon>Bacteroidia</taxon>
        <taxon>Bacteroidales</taxon>
        <taxon>Prevotellaceae</taxon>
        <taxon>Prevotella</taxon>
    </lineage>
</organism>
<keyword evidence="8 10" id="KW-1133">Transmembrane helix</keyword>
<dbReference type="GO" id="GO:0005886">
    <property type="term" value="C:plasma membrane"/>
    <property type="evidence" value="ECO:0007669"/>
    <property type="project" value="UniProtKB-SubCell"/>
</dbReference>
<keyword evidence="12" id="KW-1185">Reference proteome</keyword>
<keyword evidence="7 10" id="KW-0812">Transmembrane</keyword>
<protein>
    <recommendedName>
        <fullName evidence="4">Nicotinamide riboside transporter PnuC</fullName>
    </recommendedName>
</protein>
<evidence type="ECO:0000256" key="4">
    <source>
        <dbReference type="ARBA" id="ARBA00017522"/>
    </source>
</evidence>
<evidence type="ECO:0000256" key="8">
    <source>
        <dbReference type="ARBA" id="ARBA00022989"/>
    </source>
</evidence>
<dbReference type="PANTHER" id="PTHR36122:SF2">
    <property type="entry name" value="NICOTINAMIDE RIBOSIDE TRANSPORTER PNUC"/>
    <property type="match status" value="1"/>
</dbReference>
<feature type="transmembrane region" description="Helical" evidence="10">
    <location>
        <begin position="38"/>
        <end position="58"/>
    </location>
</feature>
<evidence type="ECO:0000256" key="6">
    <source>
        <dbReference type="ARBA" id="ARBA00022475"/>
    </source>
</evidence>
<proteinExistence type="inferred from homology"/>
<comment type="caution">
    <text evidence="11">The sequence shown here is derived from an EMBL/GenBank/DDBJ whole genome shotgun (WGS) entry which is preliminary data.</text>
</comment>
<dbReference type="Proteomes" id="UP000321612">
    <property type="component" value="Unassembled WGS sequence"/>
</dbReference>
<gene>
    <name evidence="11" type="ORF">ETF27_03060</name>
</gene>
<evidence type="ECO:0000313" key="11">
    <source>
        <dbReference type="EMBL" id="TXJ62743.1"/>
    </source>
</evidence>
<comment type="similarity">
    <text evidence="3">Belongs to the nicotinamide ribonucleoside (NR) uptake permease (TC 4.B.1) family.</text>
</comment>
<evidence type="ECO:0000256" key="3">
    <source>
        <dbReference type="ARBA" id="ARBA00006669"/>
    </source>
</evidence>
<name>A0A5C8GKW9_9BACT</name>
<evidence type="ECO:0000256" key="5">
    <source>
        <dbReference type="ARBA" id="ARBA00022448"/>
    </source>
</evidence>
<keyword evidence="9 10" id="KW-0472">Membrane</keyword>
<dbReference type="OrthoDB" id="9791248at2"/>
<feature type="transmembrane region" description="Helical" evidence="10">
    <location>
        <begin position="64"/>
        <end position="83"/>
    </location>
</feature>
<dbReference type="AlphaFoldDB" id="A0A5C8GKW9"/>
<comment type="function">
    <text evidence="1">Required for nicotinamide riboside transport across the inner membrane.</text>
</comment>
<dbReference type="NCBIfam" id="TIGR01528">
    <property type="entry name" value="NMN_trans_PnuC"/>
    <property type="match status" value="1"/>
</dbReference>
<dbReference type="EMBL" id="SDIK01000019">
    <property type="protein sequence ID" value="TXJ62743.1"/>
    <property type="molecule type" value="Genomic_DNA"/>
</dbReference>
<keyword evidence="6" id="KW-1003">Cell membrane</keyword>
<sequence>MFDAIFAFFQNTDTYRILDVVGTIIGFIYIYQEYKASIWLWLTGIVMPIIYTFVYYEAGLYADFGMQIYYTLAAVYGFLYWKFGKKANNDSEELPITHFPKKLIFPTCLIFLFAWGTLYFILIRFTNSTVPILDSFGNSLSFIGLWALAKKYLEQWWIWIVVDVELAALYVYKDIPFTAGLYAAYSLIAIAGYLKWKRMMSEQTTISK</sequence>
<dbReference type="Pfam" id="PF04973">
    <property type="entry name" value="NMN_transporter"/>
    <property type="match status" value="1"/>
</dbReference>
<feature type="transmembrane region" description="Helical" evidence="10">
    <location>
        <begin position="14"/>
        <end position="31"/>
    </location>
</feature>
<feature type="transmembrane region" description="Helical" evidence="10">
    <location>
        <begin position="179"/>
        <end position="196"/>
    </location>
</feature>
<dbReference type="PANTHER" id="PTHR36122">
    <property type="entry name" value="NICOTINAMIDE RIBOSIDE TRANSPORTER PNUC"/>
    <property type="match status" value="1"/>
</dbReference>
<evidence type="ECO:0000256" key="10">
    <source>
        <dbReference type="SAM" id="Phobius"/>
    </source>
</evidence>
<feature type="transmembrane region" description="Helical" evidence="10">
    <location>
        <begin position="103"/>
        <end position="123"/>
    </location>
</feature>